<dbReference type="GO" id="GO:0050440">
    <property type="term" value="F:2-methylcitrate synthase activity"/>
    <property type="evidence" value="ECO:0007669"/>
    <property type="project" value="UniProtKB-EC"/>
</dbReference>
<dbReference type="InterPro" id="IPR016142">
    <property type="entry name" value="Citrate_synth-like_lrg_a-sub"/>
</dbReference>
<dbReference type="eggNOG" id="COG0372">
    <property type="taxonomic scope" value="Bacteria"/>
</dbReference>
<evidence type="ECO:0000313" key="3">
    <source>
        <dbReference type="Proteomes" id="UP000029227"/>
    </source>
</evidence>
<dbReference type="EC" id="2.3.3.5" evidence="2"/>
<dbReference type="SUPFAM" id="SSF48256">
    <property type="entry name" value="Citrate synthase"/>
    <property type="match status" value="1"/>
</dbReference>
<protein>
    <submittedName>
        <fullName evidence="2">2-methylcitrate synthase</fullName>
        <ecNumber evidence="2">2.3.3.5</ecNumber>
    </submittedName>
</protein>
<dbReference type="Gene3D" id="1.10.580.10">
    <property type="entry name" value="Citrate Synthase, domain 1"/>
    <property type="match status" value="1"/>
</dbReference>
<dbReference type="STRING" id="754436.JCM19237_4380"/>
<dbReference type="InterPro" id="IPR036969">
    <property type="entry name" value="Citrate_synthase_sf"/>
</dbReference>
<comment type="caution">
    <text evidence="2">The sequence shown here is derived from an EMBL/GenBank/DDBJ whole genome shotgun (WGS) entry which is preliminary data.</text>
</comment>
<name>A0A090QT82_9GAMM</name>
<dbReference type="EMBL" id="BBMN01000005">
    <property type="protein sequence ID" value="GAL05014.1"/>
    <property type="molecule type" value="Genomic_DNA"/>
</dbReference>
<dbReference type="Proteomes" id="UP000029227">
    <property type="component" value="Unassembled WGS sequence"/>
</dbReference>
<sequence length="75" mass="8011">MDRDGHSAALGGEGLRGQSAGRTALCTVGKSGTGLTYRGYDITDLAHHAEFEEVAYLLLKGKLRPAPNWRGTKLP</sequence>
<gene>
    <name evidence="2" type="ORF">JCM19237_4380</name>
</gene>
<organism evidence="2 3">
    <name type="scientific">Photobacterium aphoticum</name>
    <dbReference type="NCBI Taxonomy" id="754436"/>
    <lineage>
        <taxon>Bacteria</taxon>
        <taxon>Pseudomonadati</taxon>
        <taxon>Pseudomonadota</taxon>
        <taxon>Gammaproteobacteria</taxon>
        <taxon>Vibrionales</taxon>
        <taxon>Vibrionaceae</taxon>
        <taxon>Photobacterium</taxon>
    </lineage>
</organism>
<accession>A0A090QT82</accession>
<keyword evidence="2" id="KW-0012">Acyltransferase</keyword>
<evidence type="ECO:0000313" key="2">
    <source>
        <dbReference type="EMBL" id="GAL05014.1"/>
    </source>
</evidence>
<proteinExistence type="predicted"/>
<feature type="region of interest" description="Disordered" evidence="1">
    <location>
        <begin position="1"/>
        <end position="23"/>
    </location>
</feature>
<dbReference type="Pfam" id="PF00285">
    <property type="entry name" value="Citrate_synt"/>
    <property type="match status" value="1"/>
</dbReference>
<evidence type="ECO:0000256" key="1">
    <source>
        <dbReference type="SAM" id="MobiDB-lite"/>
    </source>
</evidence>
<dbReference type="AlphaFoldDB" id="A0A090QT82"/>
<reference evidence="2 3" key="1">
    <citation type="journal article" date="2014" name="Genome Announc.">
        <title>Draft Genome Sequences of Two Vibrionaceae Species, Vibrio ponticus C121 and Photobacterium aphoticum C119, Isolated as Coral Reef Microbiota.</title>
        <authorList>
            <person name="Al-saari N."/>
            <person name="Meirelles P.M."/>
            <person name="Mino S."/>
            <person name="Suda W."/>
            <person name="Oshima K."/>
            <person name="Hattori M."/>
            <person name="Ohkuma M."/>
            <person name="Thompson F.L."/>
            <person name="Gomez-Gil B."/>
            <person name="Sawabe T."/>
            <person name="Sawabe T."/>
        </authorList>
    </citation>
    <scope>NUCLEOTIDE SEQUENCE [LARGE SCALE GENOMIC DNA]</scope>
    <source>
        <strain evidence="2 3">JCM 19237</strain>
    </source>
</reference>
<keyword evidence="2" id="KW-0808">Transferase</keyword>
<dbReference type="InterPro" id="IPR002020">
    <property type="entry name" value="Citrate_synthase"/>
</dbReference>